<evidence type="ECO:0000256" key="1">
    <source>
        <dbReference type="SAM" id="MobiDB-lite"/>
    </source>
</evidence>
<feature type="region of interest" description="Disordered" evidence="1">
    <location>
        <begin position="1"/>
        <end position="25"/>
    </location>
</feature>
<protein>
    <submittedName>
        <fullName evidence="2">Uncharacterized protein</fullName>
    </submittedName>
</protein>
<dbReference type="EMBL" id="JQ263813">
    <property type="protein sequence ID" value="AEW08921.1"/>
    <property type="molecule type" value="Genomic_DNA"/>
</dbReference>
<dbReference type="AlphaFoldDB" id="H9MCS4"/>
<feature type="non-terminal residue" evidence="2">
    <location>
        <position position="1"/>
    </location>
</feature>
<organism evidence="2">
    <name type="scientific">Pinus radiata</name>
    <name type="common">Monterey pine</name>
    <name type="synonym">Pinus insignis</name>
    <dbReference type="NCBI Taxonomy" id="3347"/>
    <lineage>
        <taxon>Eukaryota</taxon>
        <taxon>Viridiplantae</taxon>
        <taxon>Streptophyta</taxon>
        <taxon>Embryophyta</taxon>
        <taxon>Tracheophyta</taxon>
        <taxon>Spermatophyta</taxon>
        <taxon>Pinopsida</taxon>
        <taxon>Pinidae</taxon>
        <taxon>Conifers I</taxon>
        <taxon>Pinales</taxon>
        <taxon>Pinaceae</taxon>
        <taxon>Pinus</taxon>
        <taxon>Pinus subgen. Pinus</taxon>
    </lineage>
</organism>
<sequence>QMPVSSPTRDSTDRASHRKEPNVKGRIEFSVQGHTLSGITVCPISEGNSDFNTGENSCKTGLYLCKA</sequence>
<gene>
    <name evidence="2" type="ORF">CL2285Contig1_02</name>
</gene>
<accession>H9MCS4</accession>
<proteinExistence type="predicted"/>
<name>H9MCS4_PINRA</name>
<reference evidence="2" key="1">
    <citation type="submission" date="2011-12" db="EMBL/GenBank/DDBJ databases">
        <title>Nucleotide Diversity and Divergence in the Loblolly Pine Gene Space.</title>
        <authorList>
            <person name="Neale D.B."/>
            <person name="Wegrzyn J.L."/>
            <person name="Lee J.M."/>
            <person name="Eckert A.J."/>
            <person name="Liechty J.D."/>
            <person name="Stevens K.A."/>
            <person name="Langley C.H."/>
        </authorList>
    </citation>
    <scope>NUCLEOTIDE SEQUENCE</scope>
    <source>
        <strain evidence="2">6782</strain>
        <tissue evidence="2">Megagametophyte</tissue>
    </source>
</reference>
<evidence type="ECO:0000313" key="2">
    <source>
        <dbReference type="EMBL" id="AEW08921.1"/>
    </source>
</evidence>
<feature type="compositionally biased region" description="Basic and acidic residues" evidence="1">
    <location>
        <begin position="10"/>
        <end position="25"/>
    </location>
</feature>